<reference evidence="2 3" key="1">
    <citation type="submission" date="2022-03" db="EMBL/GenBank/DDBJ databases">
        <title>Complete genome sequence of Lysobacter capsici VKM B-2533 and Lysobacter gummosus 10.1.1, promising sources of lytic agents.</title>
        <authorList>
            <person name="Tarlachkov S.V."/>
            <person name="Kudryakova I.V."/>
            <person name="Afoshin A.S."/>
            <person name="Leontyevskaya E.A."/>
            <person name="Leontyevskaya N.V."/>
        </authorList>
    </citation>
    <scope>NUCLEOTIDE SEQUENCE [LARGE SCALE GENOMIC DNA]</scope>
    <source>
        <strain evidence="2 3">10.1.1</strain>
    </source>
</reference>
<gene>
    <name evidence="2" type="ORF">MOV92_11930</name>
</gene>
<evidence type="ECO:0000313" key="2">
    <source>
        <dbReference type="EMBL" id="UNP31911.1"/>
    </source>
</evidence>
<evidence type="ECO:0000313" key="3">
    <source>
        <dbReference type="Proteomes" id="UP000829194"/>
    </source>
</evidence>
<evidence type="ECO:0000259" key="1">
    <source>
        <dbReference type="Pfam" id="PF19631"/>
    </source>
</evidence>
<protein>
    <recommendedName>
        <fullName evidence="1">Trypsin-co-occurring domain-containing protein</fullName>
    </recommendedName>
</protein>
<accession>A0ABY3XJW1</accession>
<keyword evidence="3" id="KW-1185">Reference proteome</keyword>
<dbReference type="RefSeq" id="WP_148648869.1">
    <property type="nucleotide sequence ID" value="NZ_CP011131.1"/>
</dbReference>
<proteinExistence type="predicted"/>
<dbReference type="EMBL" id="CP093547">
    <property type="protein sequence ID" value="UNP31911.1"/>
    <property type="molecule type" value="Genomic_DNA"/>
</dbReference>
<dbReference type="Pfam" id="PF19631">
    <property type="entry name" value="Trypco2"/>
    <property type="match status" value="1"/>
</dbReference>
<name>A0ABY3XJW1_9GAMM</name>
<feature type="domain" description="Trypsin-co-occurring" evidence="1">
    <location>
        <begin position="32"/>
        <end position="110"/>
    </location>
</feature>
<dbReference type="Proteomes" id="UP000829194">
    <property type="component" value="Chromosome"/>
</dbReference>
<sequence>MTRANEILFQTLYQLGRAMDIQEFVKSTLVQIAQGVREAQQEVRDAGGIANPSTGGGIYNREVSHIDFDLAVVVQRSTEAGGGAKLEIPTVFSIGGSGKGSDSSQQTSRIAFKVPFVYPFDEKTQADILEQKRKNERAIREINTGGY</sequence>
<organism evidence="2 3">
    <name type="scientific">Lysobacter gummosus</name>
    <dbReference type="NCBI Taxonomy" id="262324"/>
    <lineage>
        <taxon>Bacteria</taxon>
        <taxon>Pseudomonadati</taxon>
        <taxon>Pseudomonadota</taxon>
        <taxon>Gammaproteobacteria</taxon>
        <taxon>Lysobacterales</taxon>
        <taxon>Lysobacteraceae</taxon>
        <taxon>Lysobacter</taxon>
    </lineage>
</organism>
<dbReference type="InterPro" id="IPR045608">
    <property type="entry name" value="Trypco2"/>
</dbReference>